<dbReference type="InterPro" id="IPR029030">
    <property type="entry name" value="Caspase-like_dom_sf"/>
</dbReference>
<dbReference type="InterPro" id="IPR001309">
    <property type="entry name" value="Pept_C14_p20"/>
</dbReference>
<feature type="signal peptide" evidence="2">
    <location>
        <begin position="1"/>
        <end position="24"/>
    </location>
</feature>
<evidence type="ECO:0000313" key="4">
    <source>
        <dbReference type="EMBL" id="GAA4418906.1"/>
    </source>
</evidence>
<feature type="chain" id="PRO_5047319640" description="Caspase family p20 domain-containing protein" evidence="2">
    <location>
        <begin position="25"/>
        <end position="720"/>
    </location>
</feature>
<dbReference type="Proteomes" id="UP001500936">
    <property type="component" value="Unassembled WGS sequence"/>
</dbReference>
<dbReference type="PANTHER" id="PTHR43628:SF1">
    <property type="entry name" value="CHITIN SYNTHASE REGULATORY FACTOR 2-RELATED"/>
    <property type="match status" value="1"/>
</dbReference>
<name>A0ABP8KYV8_9BACT</name>
<dbReference type="EMBL" id="BAABHB010000017">
    <property type="protein sequence ID" value="GAA4418906.1"/>
    <property type="molecule type" value="Genomic_DNA"/>
</dbReference>
<dbReference type="SUPFAM" id="SSF81901">
    <property type="entry name" value="HCP-like"/>
    <property type="match status" value="3"/>
</dbReference>
<dbReference type="PANTHER" id="PTHR43628">
    <property type="entry name" value="ACTIVATOR OF C KINASE PROTEIN 1-RELATED"/>
    <property type="match status" value="1"/>
</dbReference>
<dbReference type="SMART" id="SM00671">
    <property type="entry name" value="SEL1"/>
    <property type="match status" value="11"/>
</dbReference>
<dbReference type="InterPro" id="IPR011600">
    <property type="entry name" value="Pept_C14_caspase"/>
</dbReference>
<feature type="domain" description="Caspase family p20" evidence="3">
    <location>
        <begin position="41"/>
        <end position="172"/>
    </location>
</feature>
<accession>A0ABP8KYV8</accession>
<dbReference type="SMART" id="SM00115">
    <property type="entry name" value="CASc"/>
    <property type="match status" value="1"/>
</dbReference>
<reference evidence="5" key="1">
    <citation type="journal article" date="2019" name="Int. J. Syst. Evol. Microbiol.">
        <title>The Global Catalogue of Microorganisms (GCM) 10K type strain sequencing project: providing services to taxonomists for standard genome sequencing and annotation.</title>
        <authorList>
            <consortium name="The Broad Institute Genomics Platform"/>
            <consortium name="The Broad Institute Genome Sequencing Center for Infectious Disease"/>
            <person name="Wu L."/>
            <person name="Ma J."/>
        </authorList>
    </citation>
    <scope>NUCLEOTIDE SEQUENCE [LARGE SCALE GENOMIC DNA]</scope>
    <source>
        <strain evidence="5">JCM 17925</strain>
    </source>
</reference>
<dbReference type="Gene3D" id="1.25.40.10">
    <property type="entry name" value="Tetratricopeptide repeat domain"/>
    <property type="match status" value="3"/>
</dbReference>
<dbReference type="InterPro" id="IPR052945">
    <property type="entry name" value="Mitotic_Regulator"/>
</dbReference>
<evidence type="ECO:0000256" key="2">
    <source>
        <dbReference type="SAM" id="SignalP"/>
    </source>
</evidence>
<dbReference type="Gene3D" id="3.40.50.1460">
    <property type="match status" value="1"/>
</dbReference>
<keyword evidence="5" id="KW-1185">Reference proteome</keyword>
<dbReference type="PROSITE" id="PS50208">
    <property type="entry name" value="CASPASE_P20"/>
    <property type="match status" value="1"/>
</dbReference>
<evidence type="ECO:0000313" key="5">
    <source>
        <dbReference type="Proteomes" id="UP001500936"/>
    </source>
</evidence>
<keyword evidence="2" id="KW-0732">Signal</keyword>
<protein>
    <recommendedName>
        <fullName evidence="3">Caspase family p20 domain-containing protein</fullName>
    </recommendedName>
</protein>
<evidence type="ECO:0000256" key="1">
    <source>
        <dbReference type="ARBA" id="ARBA00010134"/>
    </source>
</evidence>
<comment type="similarity">
    <text evidence="1">Belongs to the peptidase C14A family.</text>
</comment>
<proteinExistence type="inferred from homology"/>
<comment type="caution">
    <text evidence="4">The sequence shown here is derived from an EMBL/GenBank/DDBJ whole genome shotgun (WGS) entry which is preliminary data.</text>
</comment>
<sequence>MYYLPTRLCTLFVLLFITVCPAPAQKSIKIVANGQAPAGTERRLALVVGNTRYNRPGAMLANPGNDADAMAAMLDKLGFEVIKRKDLDRVGFEQAIDNFGKRLANYDVGLFYFSGHGLQYEGETYLVPTDENMAAPAQIGYHCVNLGRLLSAMEGSEAQTNIVMLDACRSNPFPKAKKGPLTDGGLAIPRNPPGTIVVYATSANSTADDNPGETNGLFTGQLLRYIGQPNRTLSQILIDTRRSVYDRSNKRQLPADYSQLLGDFVFVEQRKDAEKSQEANEIAEGVQAFENKEYSRAFSLLSRHSHLLDAASQARLGAMYYNGEGVAVDYIKAEIWFRKAAEQGNARAKNGLGNLYWFGRGGLTKDPIEALRWFKESANQGDPRGQYSLGVMYENGYGVARDYGQAVSWYRKAAEQGHAPGQTNLGYMYRNGYGVTQDYSQAVSWYRKAAEQGDAPGQTNLGYMYRNGYGVTQDYSQAVSWYRKAAEQGHAPGQTNLGNMYRDGKGVTQDYGQAVSWYRKAAEQGYVRGQVNLGYMYENGYGVTQDYSQAVSWYRKAAEQGDAPGQTNLGYMYENGYGVTQDYSQAVSWYRKAAEQGDAQGQTNLGYMYGKGYGVTQDYSQAVSWYRKAAEQGNVRGQVNLGNMYENGYGVTQDYSQAVSWYRKASEQGDAGGQAYLGDMYEYGKGVTKNLVTAIEWYTKAARQSNDYAQKALRRLGKSW</sequence>
<dbReference type="Pfam" id="PF00656">
    <property type="entry name" value="Peptidase_C14"/>
    <property type="match status" value="1"/>
</dbReference>
<evidence type="ECO:0000259" key="3">
    <source>
        <dbReference type="PROSITE" id="PS50208"/>
    </source>
</evidence>
<dbReference type="InterPro" id="IPR006597">
    <property type="entry name" value="Sel1-like"/>
</dbReference>
<dbReference type="Pfam" id="PF08238">
    <property type="entry name" value="Sel1"/>
    <property type="match status" value="11"/>
</dbReference>
<dbReference type="InterPro" id="IPR011990">
    <property type="entry name" value="TPR-like_helical_dom_sf"/>
</dbReference>
<dbReference type="InterPro" id="IPR015917">
    <property type="entry name" value="Pept_C14A"/>
</dbReference>
<gene>
    <name evidence="4" type="ORF">GCM10023187_52780</name>
</gene>
<dbReference type="SUPFAM" id="SSF52129">
    <property type="entry name" value="Caspase-like"/>
    <property type="match status" value="1"/>
</dbReference>
<organism evidence="4 5">
    <name type="scientific">Nibrella viscosa</name>
    <dbReference type="NCBI Taxonomy" id="1084524"/>
    <lineage>
        <taxon>Bacteria</taxon>
        <taxon>Pseudomonadati</taxon>
        <taxon>Bacteroidota</taxon>
        <taxon>Cytophagia</taxon>
        <taxon>Cytophagales</taxon>
        <taxon>Spirosomataceae</taxon>
        <taxon>Nibrella</taxon>
    </lineage>
</organism>